<dbReference type="Proteomes" id="UP000176558">
    <property type="component" value="Unassembled WGS sequence"/>
</dbReference>
<accession>A0A1G2URQ1</accession>
<dbReference type="SUPFAM" id="SSF140478">
    <property type="entry name" value="LemA-like"/>
    <property type="match status" value="1"/>
</dbReference>
<keyword evidence="3" id="KW-0812">Transmembrane</keyword>
<evidence type="ECO:0000313" key="7">
    <source>
        <dbReference type="Proteomes" id="UP000176558"/>
    </source>
</evidence>
<evidence type="ECO:0000256" key="5">
    <source>
        <dbReference type="ARBA" id="ARBA00023136"/>
    </source>
</evidence>
<organism evidence="6 7">
    <name type="scientific">Candidatus Zambryskibacteria bacterium RIFCSPLOWO2_12_FULL_39_23</name>
    <dbReference type="NCBI Taxonomy" id="1802776"/>
    <lineage>
        <taxon>Bacteria</taxon>
        <taxon>Candidatus Zambryskiibacteriota</taxon>
    </lineage>
</organism>
<dbReference type="InterPro" id="IPR023353">
    <property type="entry name" value="LemA-like_dom_sf"/>
</dbReference>
<comment type="caution">
    <text evidence="6">The sequence shown here is derived from an EMBL/GenBank/DDBJ whole genome shotgun (WGS) entry which is preliminary data.</text>
</comment>
<evidence type="ECO:0000256" key="1">
    <source>
        <dbReference type="ARBA" id="ARBA00004167"/>
    </source>
</evidence>
<keyword evidence="4" id="KW-1133">Transmembrane helix</keyword>
<reference evidence="6 7" key="1">
    <citation type="journal article" date="2016" name="Nat. Commun.">
        <title>Thousands of microbial genomes shed light on interconnected biogeochemical processes in an aquifer system.</title>
        <authorList>
            <person name="Anantharaman K."/>
            <person name="Brown C.T."/>
            <person name="Hug L.A."/>
            <person name="Sharon I."/>
            <person name="Castelle C.J."/>
            <person name="Probst A.J."/>
            <person name="Thomas B.C."/>
            <person name="Singh A."/>
            <person name="Wilkins M.J."/>
            <person name="Karaoz U."/>
            <person name="Brodie E.L."/>
            <person name="Williams K.H."/>
            <person name="Hubbard S.S."/>
            <person name="Banfield J.F."/>
        </authorList>
    </citation>
    <scope>NUCLEOTIDE SEQUENCE [LARGE SCALE GENOMIC DNA]</scope>
</reference>
<keyword evidence="5" id="KW-0472">Membrane</keyword>
<sequence length="182" mass="20558">MKWIIVIGIIVILALWGVSKYNTFITQGEQIIAQWAQVENQYQRRFDLIPNIVNTVKGVAKQEQAVFGDITEARTRYSGATTADEKAKAATQVEGALGRLLVIAENYPDLQSSQAYRDLIISLEGAENRISVERMKYNELVRVFDTNVKRFPTSLIAGLFGIEERAYFDVPEENQQVPAVQF</sequence>
<dbReference type="EMBL" id="MHWT01000024">
    <property type="protein sequence ID" value="OHB12020.1"/>
    <property type="molecule type" value="Genomic_DNA"/>
</dbReference>
<comment type="subcellular location">
    <subcellularLocation>
        <location evidence="1">Membrane</location>
        <topology evidence="1">Single-pass membrane protein</topology>
    </subcellularLocation>
</comment>
<comment type="similarity">
    <text evidence="2">Belongs to the LemA family.</text>
</comment>
<protein>
    <recommendedName>
        <fullName evidence="8">LemA family protein</fullName>
    </recommendedName>
</protein>
<evidence type="ECO:0000256" key="2">
    <source>
        <dbReference type="ARBA" id="ARBA00008854"/>
    </source>
</evidence>
<dbReference type="GO" id="GO:0016020">
    <property type="term" value="C:membrane"/>
    <property type="evidence" value="ECO:0007669"/>
    <property type="project" value="UniProtKB-SubCell"/>
</dbReference>
<dbReference type="InterPro" id="IPR007156">
    <property type="entry name" value="MamQ_LemA"/>
</dbReference>
<proteinExistence type="inferred from homology"/>
<gene>
    <name evidence="6" type="ORF">A3G99_02930</name>
</gene>
<dbReference type="AlphaFoldDB" id="A0A1G2URQ1"/>
<dbReference type="PANTHER" id="PTHR34478">
    <property type="entry name" value="PROTEIN LEMA"/>
    <property type="match status" value="1"/>
</dbReference>
<dbReference type="PANTHER" id="PTHR34478:SF2">
    <property type="entry name" value="MEMBRANE PROTEIN"/>
    <property type="match status" value="1"/>
</dbReference>
<evidence type="ECO:0000256" key="4">
    <source>
        <dbReference type="ARBA" id="ARBA00022989"/>
    </source>
</evidence>
<evidence type="ECO:0000313" key="6">
    <source>
        <dbReference type="EMBL" id="OHB12020.1"/>
    </source>
</evidence>
<dbReference type="Gene3D" id="1.20.1440.20">
    <property type="entry name" value="LemA-like domain"/>
    <property type="match status" value="1"/>
</dbReference>
<evidence type="ECO:0008006" key="8">
    <source>
        <dbReference type="Google" id="ProtNLM"/>
    </source>
</evidence>
<evidence type="ECO:0000256" key="3">
    <source>
        <dbReference type="ARBA" id="ARBA00022692"/>
    </source>
</evidence>
<name>A0A1G2URQ1_9BACT</name>
<dbReference type="Pfam" id="PF04011">
    <property type="entry name" value="LemA"/>
    <property type="match status" value="1"/>
</dbReference>